<feature type="non-terminal residue" evidence="2">
    <location>
        <position position="61"/>
    </location>
</feature>
<feature type="region of interest" description="Disordered" evidence="1">
    <location>
        <begin position="16"/>
        <end position="61"/>
    </location>
</feature>
<name>X1B2M9_9ZZZZ</name>
<evidence type="ECO:0000313" key="2">
    <source>
        <dbReference type="EMBL" id="GAG89220.1"/>
    </source>
</evidence>
<accession>X1B2M9</accession>
<protein>
    <submittedName>
        <fullName evidence="2">Uncharacterized protein</fullName>
    </submittedName>
</protein>
<organism evidence="2">
    <name type="scientific">marine sediment metagenome</name>
    <dbReference type="NCBI Taxonomy" id="412755"/>
    <lineage>
        <taxon>unclassified sequences</taxon>
        <taxon>metagenomes</taxon>
        <taxon>ecological metagenomes</taxon>
    </lineage>
</organism>
<sequence>MYWEAIAKGFYPMRIDADSDREGTGSHDSTGGSETTFAPKAAMTNQAADGGVIVVTSGNNK</sequence>
<feature type="compositionally biased region" description="Basic and acidic residues" evidence="1">
    <location>
        <begin position="16"/>
        <end position="25"/>
    </location>
</feature>
<reference evidence="2" key="1">
    <citation type="journal article" date="2014" name="Front. Microbiol.">
        <title>High frequency of phylogenetically diverse reductive dehalogenase-homologous genes in deep subseafloor sedimentary metagenomes.</title>
        <authorList>
            <person name="Kawai M."/>
            <person name="Futagami T."/>
            <person name="Toyoda A."/>
            <person name="Takaki Y."/>
            <person name="Nishi S."/>
            <person name="Hori S."/>
            <person name="Arai W."/>
            <person name="Tsubouchi T."/>
            <person name="Morono Y."/>
            <person name="Uchiyama I."/>
            <person name="Ito T."/>
            <person name="Fujiyama A."/>
            <person name="Inagaki F."/>
            <person name="Takami H."/>
        </authorList>
    </citation>
    <scope>NUCLEOTIDE SEQUENCE</scope>
    <source>
        <strain evidence="2">Expedition CK06-06</strain>
    </source>
</reference>
<dbReference type="AlphaFoldDB" id="X1B2M9"/>
<proteinExistence type="predicted"/>
<evidence type="ECO:0000256" key="1">
    <source>
        <dbReference type="SAM" id="MobiDB-lite"/>
    </source>
</evidence>
<feature type="compositionally biased region" description="Polar residues" evidence="1">
    <location>
        <begin position="26"/>
        <end position="36"/>
    </location>
</feature>
<dbReference type="EMBL" id="BART01013190">
    <property type="protein sequence ID" value="GAG89220.1"/>
    <property type="molecule type" value="Genomic_DNA"/>
</dbReference>
<comment type="caution">
    <text evidence="2">The sequence shown here is derived from an EMBL/GenBank/DDBJ whole genome shotgun (WGS) entry which is preliminary data.</text>
</comment>
<gene>
    <name evidence="2" type="ORF">S01H4_27120</name>
</gene>